<proteinExistence type="predicted"/>
<dbReference type="Gene3D" id="3.50.50.60">
    <property type="entry name" value="FAD/NAD(P)-binding domain"/>
    <property type="match status" value="1"/>
</dbReference>
<keyword evidence="1" id="KW-0560">Oxidoreductase</keyword>
<dbReference type="Gene3D" id="3.30.9.10">
    <property type="entry name" value="D-Amino Acid Oxidase, subunit A, domain 2"/>
    <property type="match status" value="1"/>
</dbReference>
<dbReference type="GO" id="GO:0005737">
    <property type="term" value="C:cytoplasm"/>
    <property type="evidence" value="ECO:0007669"/>
    <property type="project" value="TreeGrafter"/>
</dbReference>
<dbReference type="GO" id="GO:0016491">
    <property type="term" value="F:oxidoreductase activity"/>
    <property type="evidence" value="ECO:0007669"/>
    <property type="project" value="UniProtKB-KW"/>
</dbReference>
<comment type="caution">
    <text evidence="3">The sequence shown here is derived from an EMBL/GenBank/DDBJ whole genome shotgun (WGS) entry which is preliminary data.</text>
</comment>
<protein>
    <submittedName>
        <fullName evidence="3">FAD-dependent oxidoreductase</fullName>
    </submittedName>
</protein>
<dbReference type="RefSeq" id="WP_104521683.1">
    <property type="nucleotide sequence ID" value="NZ_NHRY01000251.1"/>
</dbReference>
<dbReference type="SUPFAM" id="SSF51905">
    <property type="entry name" value="FAD/NAD(P)-binding domain"/>
    <property type="match status" value="1"/>
</dbReference>
<dbReference type="OrthoDB" id="7421214at2"/>
<dbReference type="PANTHER" id="PTHR13847">
    <property type="entry name" value="SARCOSINE DEHYDROGENASE-RELATED"/>
    <property type="match status" value="1"/>
</dbReference>
<dbReference type="Pfam" id="PF01266">
    <property type="entry name" value="DAO"/>
    <property type="match status" value="1"/>
</dbReference>
<name>A0A2S6N026_RHOGL</name>
<dbReference type="PANTHER" id="PTHR13847:SF287">
    <property type="entry name" value="FAD-DEPENDENT OXIDOREDUCTASE DOMAIN-CONTAINING PROTEIN 1"/>
    <property type="match status" value="1"/>
</dbReference>
<organism evidence="3 4">
    <name type="scientific">Rhodopila globiformis</name>
    <name type="common">Rhodopseudomonas globiformis</name>
    <dbReference type="NCBI Taxonomy" id="1071"/>
    <lineage>
        <taxon>Bacteria</taxon>
        <taxon>Pseudomonadati</taxon>
        <taxon>Pseudomonadota</taxon>
        <taxon>Alphaproteobacteria</taxon>
        <taxon>Acetobacterales</taxon>
        <taxon>Acetobacteraceae</taxon>
        <taxon>Rhodopila</taxon>
    </lineage>
</organism>
<dbReference type="Proteomes" id="UP000239724">
    <property type="component" value="Unassembled WGS sequence"/>
</dbReference>
<evidence type="ECO:0000313" key="4">
    <source>
        <dbReference type="Proteomes" id="UP000239724"/>
    </source>
</evidence>
<evidence type="ECO:0000313" key="3">
    <source>
        <dbReference type="EMBL" id="PPQ27971.1"/>
    </source>
</evidence>
<accession>A0A2S6N026</accession>
<evidence type="ECO:0000256" key="1">
    <source>
        <dbReference type="ARBA" id="ARBA00023002"/>
    </source>
</evidence>
<gene>
    <name evidence="3" type="ORF">CCS01_25695</name>
</gene>
<sequence>MTNQDFDIAVIGAGMAGATAAAFLAAEKRVALIEAEEVAGYHTTGRSAAMWIQNYGPADVRELTRLSRAFYESPPAGFSDVPLIRHRAVLTMATPAQRGDLDGAIAEGLGIRRISVAEAEALVPALRPGYLGGAALEEDAYDLDVAAIHQGFLRLHRANGGTLALRSRAGRIGNHAGRWEIETTTGATFRAPVVVNAAGAWGDEVARIAGVVPLGLEPRRRTAAIIDPAPHVVADWPIVIDVNEGWYVRPEARTRLLVSPADATPTHAHDVQPEEYDVALGIDRMQQALDIPVRRIEHSWAGLRTFTPDGSLAFGWDPRASGFFWCVGQGGYGIQTAPAAGRFVADLVLGRDPGESGALVHRIAPGRFRP</sequence>
<dbReference type="AlphaFoldDB" id="A0A2S6N026"/>
<feature type="domain" description="FAD dependent oxidoreductase" evidence="2">
    <location>
        <begin position="7"/>
        <end position="347"/>
    </location>
</feature>
<dbReference type="EMBL" id="NHRY01000251">
    <property type="protein sequence ID" value="PPQ27971.1"/>
    <property type="molecule type" value="Genomic_DNA"/>
</dbReference>
<dbReference type="InterPro" id="IPR036188">
    <property type="entry name" value="FAD/NAD-bd_sf"/>
</dbReference>
<evidence type="ECO:0000259" key="2">
    <source>
        <dbReference type="Pfam" id="PF01266"/>
    </source>
</evidence>
<dbReference type="InterPro" id="IPR006076">
    <property type="entry name" value="FAD-dep_OxRdtase"/>
</dbReference>
<reference evidence="3 4" key="1">
    <citation type="journal article" date="2018" name="Arch. Microbiol.">
        <title>New insights into the metabolic potential of the phototrophic purple bacterium Rhodopila globiformis DSM 161(T) from its draft genome sequence and evidence for a vanadium-dependent nitrogenase.</title>
        <authorList>
            <person name="Imhoff J.F."/>
            <person name="Rahn T."/>
            <person name="Kunzel S."/>
            <person name="Neulinger S.C."/>
        </authorList>
    </citation>
    <scope>NUCLEOTIDE SEQUENCE [LARGE SCALE GENOMIC DNA]</scope>
    <source>
        <strain evidence="3 4">DSM 161</strain>
    </source>
</reference>
<keyword evidence="4" id="KW-1185">Reference proteome</keyword>